<feature type="compositionally biased region" description="Polar residues" evidence="1">
    <location>
        <begin position="1"/>
        <end position="11"/>
    </location>
</feature>
<protein>
    <submittedName>
        <fullName evidence="2">Uncharacterized protein</fullName>
    </submittedName>
</protein>
<accession>A0AAD9QYX5</accession>
<dbReference type="EMBL" id="JARQWQ010000008">
    <property type="protein sequence ID" value="KAK2570009.1"/>
    <property type="molecule type" value="Genomic_DNA"/>
</dbReference>
<keyword evidence="3" id="KW-1185">Reference proteome</keyword>
<sequence>MTRLPSISPSITRGKGDRKRAREAKNLRELCPPLSRGPLNILFLTVLGHATNVTEAEIIEMSF</sequence>
<comment type="caution">
    <text evidence="2">The sequence shown here is derived from an EMBL/GenBank/DDBJ whole genome shotgun (WGS) entry which is preliminary data.</text>
</comment>
<reference evidence="2" key="2">
    <citation type="journal article" date="2023" name="Science">
        <title>Genomic signatures of disease resistance in endangered staghorn corals.</title>
        <authorList>
            <person name="Vollmer S.V."/>
            <person name="Selwyn J.D."/>
            <person name="Despard B.A."/>
            <person name="Roesel C.L."/>
        </authorList>
    </citation>
    <scope>NUCLEOTIDE SEQUENCE</scope>
    <source>
        <strain evidence="2">K2</strain>
    </source>
</reference>
<reference evidence="2" key="1">
    <citation type="journal article" date="2023" name="G3 (Bethesda)">
        <title>Whole genome assembly and annotation of the endangered Caribbean coral Acropora cervicornis.</title>
        <authorList>
            <person name="Selwyn J.D."/>
            <person name="Vollmer S.V."/>
        </authorList>
    </citation>
    <scope>NUCLEOTIDE SEQUENCE</scope>
    <source>
        <strain evidence="2">K2</strain>
    </source>
</reference>
<name>A0AAD9QYX5_ACRCE</name>
<organism evidence="2 3">
    <name type="scientific">Acropora cervicornis</name>
    <name type="common">Staghorn coral</name>
    <dbReference type="NCBI Taxonomy" id="6130"/>
    <lineage>
        <taxon>Eukaryota</taxon>
        <taxon>Metazoa</taxon>
        <taxon>Cnidaria</taxon>
        <taxon>Anthozoa</taxon>
        <taxon>Hexacorallia</taxon>
        <taxon>Scleractinia</taxon>
        <taxon>Astrocoeniina</taxon>
        <taxon>Acroporidae</taxon>
        <taxon>Acropora</taxon>
    </lineage>
</organism>
<dbReference type="Proteomes" id="UP001249851">
    <property type="component" value="Unassembled WGS sequence"/>
</dbReference>
<evidence type="ECO:0000313" key="3">
    <source>
        <dbReference type="Proteomes" id="UP001249851"/>
    </source>
</evidence>
<proteinExistence type="predicted"/>
<feature type="region of interest" description="Disordered" evidence="1">
    <location>
        <begin position="1"/>
        <end position="22"/>
    </location>
</feature>
<evidence type="ECO:0000313" key="2">
    <source>
        <dbReference type="EMBL" id="KAK2570009.1"/>
    </source>
</evidence>
<gene>
    <name evidence="2" type="ORF">P5673_004742</name>
</gene>
<evidence type="ECO:0000256" key="1">
    <source>
        <dbReference type="SAM" id="MobiDB-lite"/>
    </source>
</evidence>
<dbReference type="AlphaFoldDB" id="A0AAD9QYX5"/>